<dbReference type="InterPro" id="IPR003439">
    <property type="entry name" value="ABC_transporter-like_ATP-bd"/>
</dbReference>
<feature type="compositionally biased region" description="Low complexity" evidence="3">
    <location>
        <begin position="341"/>
        <end position="364"/>
    </location>
</feature>
<evidence type="ECO:0000256" key="2">
    <source>
        <dbReference type="ARBA" id="ARBA00022840"/>
    </source>
</evidence>
<feature type="domain" description="ABC transporter" evidence="4">
    <location>
        <begin position="5"/>
        <end position="241"/>
    </location>
</feature>
<dbReference type="RefSeq" id="WP_187695846.1">
    <property type="nucleotide sequence ID" value="NZ_CP033325.1"/>
</dbReference>
<accession>A0ABV9DCG0</accession>
<dbReference type="PROSITE" id="PS00211">
    <property type="entry name" value="ABC_TRANSPORTER_1"/>
    <property type="match status" value="1"/>
</dbReference>
<proteinExistence type="predicted"/>
<evidence type="ECO:0000313" key="6">
    <source>
        <dbReference type="Proteomes" id="UP001595955"/>
    </source>
</evidence>
<dbReference type="Pfam" id="PF00005">
    <property type="entry name" value="ABC_tran"/>
    <property type="match status" value="1"/>
</dbReference>
<dbReference type="Gene3D" id="3.40.50.300">
    <property type="entry name" value="P-loop containing nucleotide triphosphate hydrolases"/>
    <property type="match status" value="1"/>
</dbReference>
<keyword evidence="6" id="KW-1185">Reference proteome</keyword>
<evidence type="ECO:0000256" key="1">
    <source>
        <dbReference type="ARBA" id="ARBA00022741"/>
    </source>
</evidence>
<name>A0ABV9DCG0_9MICO</name>
<keyword evidence="2 5" id="KW-0067">ATP-binding</keyword>
<evidence type="ECO:0000259" key="4">
    <source>
        <dbReference type="PROSITE" id="PS50893"/>
    </source>
</evidence>
<dbReference type="PANTHER" id="PTHR43582">
    <property type="entry name" value="LINEARMYCIN RESISTANCE ATP-BINDING PROTEIN LNRL"/>
    <property type="match status" value="1"/>
</dbReference>
<dbReference type="InterPro" id="IPR003593">
    <property type="entry name" value="AAA+_ATPase"/>
</dbReference>
<keyword evidence="1" id="KW-0547">Nucleotide-binding</keyword>
<protein>
    <submittedName>
        <fullName evidence="5">ATP-binding cassette domain-containing protein</fullName>
    </submittedName>
</protein>
<dbReference type="PROSITE" id="PS50893">
    <property type="entry name" value="ABC_TRANSPORTER_2"/>
    <property type="match status" value="1"/>
</dbReference>
<dbReference type="Proteomes" id="UP001595955">
    <property type="component" value="Unassembled WGS sequence"/>
</dbReference>
<dbReference type="SUPFAM" id="SSF52540">
    <property type="entry name" value="P-loop containing nucleoside triphosphate hydrolases"/>
    <property type="match status" value="1"/>
</dbReference>
<dbReference type="GO" id="GO:0005524">
    <property type="term" value="F:ATP binding"/>
    <property type="evidence" value="ECO:0007669"/>
    <property type="project" value="UniProtKB-KW"/>
</dbReference>
<dbReference type="InterPro" id="IPR017871">
    <property type="entry name" value="ABC_transporter-like_CS"/>
</dbReference>
<dbReference type="SMART" id="SM00382">
    <property type="entry name" value="AAA"/>
    <property type="match status" value="1"/>
</dbReference>
<organism evidence="5 6">
    <name type="scientific">Georgenia faecalis</name>
    <dbReference type="NCBI Taxonomy" id="2483799"/>
    <lineage>
        <taxon>Bacteria</taxon>
        <taxon>Bacillati</taxon>
        <taxon>Actinomycetota</taxon>
        <taxon>Actinomycetes</taxon>
        <taxon>Micrococcales</taxon>
        <taxon>Bogoriellaceae</taxon>
        <taxon>Georgenia</taxon>
    </lineage>
</organism>
<dbReference type="PANTHER" id="PTHR43582:SF5">
    <property type="entry name" value="ABC TRANSPORTER"/>
    <property type="match status" value="1"/>
</dbReference>
<comment type="caution">
    <text evidence="5">The sequence shown here is derived from an EMBL/GenBank/DDBJ whole genome shotgun (WGS) entry which is preliminary data.</text>
</comment>
<dbReference type="InterPro" id="IPR027417">
    <property type="entry name" value="P-loop_NTPase"/>
</dbReference>
<dbReference type="EMBL" id="JBHSGF010000006">
    <property type="protein sequence ID" value="MFC4555499.1"/>
    <property type="molecule type" value="Genomic_DNA"/>
</dbReference>
<sequence>MTSIISARGLSKHFSGPGKTTVVAVDDLTMDIEPGTLTAFLGPNGAGKSTSLRMLTTLLEPTGGTARVCGYDVAEQPAQVRASIGYIGQKNGAGQYYRVRDELLSQGALYGLGRVERRRRVDELIDVLDLGEVAKRPTMKLSGGQRRRVDIALGLIPTPRLLFLDEPSTGLDPQSRAHLWEHILALRERYEMTLVLTTHYLDEADQFAERVMVVDHGRIIADDTAPRLKAELAGDRLTLTVTGDATGAVQVLRRAAEDSGTADAAVVTTPVPEGTRLVAAVNHGDRVLPGLLAALREGGSDVVAVELDRPTLDDVFLTLTGRSLREDRHDVPAPGEEVVDGAAAGPPASPTTSPTTSQTSGARS</sequence>
<evidence type="ECO:0000313" key="5">
    <source>
        <dbReference type="EMBL" id="MFC4555499.1"/>
    </source>
</evidence>
<evidence type="ECO:0000256" key="3">
    <source>
        <dbReference type="SAM" id="MobiDB-lite"/>
    </source>
</evidence>
<gene>
    <name evidence="5" type="ORF">ACFO3F_09595</name>
</gene>
<feature type="region of interest" description="Disordered" evidence="3">
    <location>
        <begin position="327"/>
        <end position="364"/>
    </location>
</feature>
<reference evidence="6" key="1">
    <citation type="journal article" date="2019" name="Int. J. Syst. Evol. Microbiol.">
        <title>The Global Catalogue of Microorganisms (GCM) 10K type strain sequencing project: providing services to taxonomists for standard genome sequencing and annotation.</title>
        <authorList>
            <consortium name="The Broad Institute Genomics Platform"/>
            <consortium name="The Broad Institute Genome Sequencing Center for Infectious Disease"/>
            <person name="Wu L."/>
            <person name="Ma J."/>
        </authorList>
    </citation>
    <scope>NUCLEOTIDE SEQUENCE [LARGE SCALE GENOMIC DNA]</scope>
    <source>
        <strain evidence="6">JCM 3369</strain>
    </source>
</reference>